<evidence type="ECO:0000256" key="2">
    <source>
        <dbReference type="ARBA" id="ARBA00022898"/>
    </source>
</evidence>
<dbReference type="InterPro" id="IPR001926">
    <property type="entry name" value="TrpB-like_PALP"/>
</dbReference>
<evidence type="ECO:0000313" key="5">
    <source>
        <dbReference type="EMBL" id="GHO60929.1"/>
    </source>
</evidence>
<dbReference type="InterPro" id="IPR050147">
    <property type="entry name" value="Ser/Thr_Dehydratase"/>
</dbReference>
<dbReference type="PANTHER" id="PTHR48078:SF6">
    <property type="entry name" value="L-THREONINE DEHYDRATASE CATABOLIC TDCB"/>
    <property type="match status" value="1"/>
</dbReference>
<name>A0ABQ3V6S5_9CHLR</name>
<dbReference type="PANTHER" id="PTHR48078">
    <property type="entry name" value="THREONINE DEHYDRATASE, MITOCHONDRIAL-RELATED"/>
    <property type="match status" value="1"/>
</dbReference>
<dbReference type="EMBL" id="BNJG01000007">
    <property type="protein sequence ID" value="GHO60929.1"/>
    <property type="molecule type" value="Genomic_DNA"/>
</dbReference>
<evidence type="ECO:0000256" key="1">
    <source>
        <dbReference type="ARBA" id="ARBA00001933"/>
    </source>
</evidence>
<accession>A0ABQ3V6S5</accession>
<dbReference type="SUPFAM" id="SSF53686">
    <property type="entry name" value="Tryptophan synthase beta subunit-like PLP-dependent enzymes"/>
    <property type="match status" value="1"/>
</dbReference>
<dbReference type="Proteomes" id="UP000654345">
    <property type="component" value="Unassembled WGS sequence"/>
</dbReference>
<comment type="caution">
    <text evidence="5">The sequence shown here is derived from an EMBL/GenBank/DDBJ whole genome shotgun (WGS) entry which is preliminary data.</text>
</comment>
<comment type="cofactor">
    <cofactor evidence="1">
        <name>pyridoxal 5'-phosphate</name>
        <dbReference type="ChEBI" id="CHEBI:597326"/>
    </cofactor>
</comment>
<reference evidence="5 6" key="1">
    <citation type="journal article" date="2021" name="Int. J. Syst. Evol. Microbiol.">
        <title>Reticulibacter mediterranei gen. nov., sp. nov., within the new family Reticulibacteraceae fam. nov., and Ktedonospora formicarum gen. nov., sp. nov., Ktedonobacter robiniae sp. nov., Dictyobacter formicarum sp. nov. and Dictyobacter arantiisoli sp. nov., belonging to the class Ktedonobacteria.</title>
        <authorList>
            <person name="Yabe S."/>
            <person name="Zheng Y."/>
            <person name="Wang C.M."/>
            <person name="Sakai Y."/>
            <person name="Abe K."/>
            <person name="Yokota A."/>
            <person name="Donadio S."/>
            <person name="Cavaletti L."/>
            <person name="Monciardini P."/>
        </authorList>
    </citation>
    <scope>NUCLEOTIDE SEQUENCE [LARGE SCALE GENOMIC DNA]</scope>
    <source>
        <strain evidence="5 6">SOSP1-30</strain>
    </source>
</reference>
<evidence type="ECO:0000313" key="6">
    <source>
        <dbReference type="Proteomes" id="UP000654345"/>
    </source>
</evidence>
<evidence type="ECO:0000256" key="3">
    <source>
        <dbReference type="ARBA" id="ARBA00023239"/>
    </source>
</evidence>
<dbReference type="InterPro" id="IPR036052">
    <property type="entry name" value="TrpB-like_PALP_sf"/>
</dbReference>
<proteinExistence type="predicted"/>
<keyword evidence="6" id="KW-1185">Reference proteome</keyword>
<protein>
    <recommendedName>
        <fullName evidence="4">Tryptophan synthase beta chain-like PALP domain-containing protein</fullName>
    </recommendedName>
</protein>
<organism evidence="5 6">
    <name type="scientific">Ktedonobacter robiniae</name>
    <dbReference type="NCBI Taxonomy" id="2778365"/>
    <lineage>
        <taxon>Bacteria</taxon>
        <taxon>Bacillati</taxon>
        <taxon>Chloroflexota</taxon>
        <taxon>Ktedonobacteria</taxon>
        <taxon>Ktedonobacterales</taxon>
        <taxon>Ktedonobacteraceae</taxon>
        <taxon>Ktedonobacter</taxon>
    </lineage>
</organism>
<sequence>MALPPETLNKGVFTASSGNHGTAVAYLAKKLGIPCEVVVPTAVSDIKASMIEAHGGIIIRHGLTYDDAYRHAKQLAKERHSTFIDVSSRLAVAGQGTLALDILTQAPDVDAILLPVGGGALLAGVAIAAKEFAKIRQREILVIGAEPDGAACCYESLKAGKLVTLDCCETIADGLRVQTPDAHLFPILQNQVDEIVKVPEKSIRWGMGLLAGICDSLLEGAAVLGPMALLSGKGVLKGARGKEIDLRGKKVVTPLTGGNVDPSTMETLIVD</sequence>
<dbReference type="Pfam" id="PF00291">
    <property type="entry name" value="PALP"/>
    <property type="match status" value="1"/>
</dbReference>
<keyword evidence="3" id="KW-0456">Lyase</keyword>
<evidence type="ECO:0000259" key="4">
    <source>
        <dbReference type="Pfam" id="PF00291"/>
    </source>
</evidence>
<gene>
    <name evidence="5" type="ORF">KSB_94040</name>
</gene>
<keyword evidence="2" id="KW-0663">Pyridoxal phosphate</keyword>
<dbReference type="Gene3D" id="3.40.50.1100">
    <property type="match status" value="2"/>
</dbReference>
<feature type="domain" description="Tryptophan synthase beta chain-like PALP" evidence="4">
    <location>
        <begin position="9"/>
        <end position="239"/>
    </location>
</feature>